<sequence>MRAFLTSQTSSKTDQKQYKRLQKYKAALQAKGLTDNYRHLEEFKDKVFRHITSAVLEIAREDKERRAAEQEAKLTEQAIGLPVQAIPSTSGAYISFDTLSEAQTSVKTLLESRFGVQDMEDVKEQEITRIQSILASPDLAELLSRQASAETISAITQILETATTPSMYVLAAIGRYADDTSLEWLDITGDWIERLSTRKVEGGYKWANYIKTYPGLLLLYTLGLSALRASKMNFLQEVASRQVYSSEYNWERPLLDTIDPRYVFYDSVSGMIEPGFERRFAPVSDHLAPLLKSKLYPNEEEARYLDWFDFFEFLLSFKAVQQLESHPYFGSFTWRWETKRFTFKMIQDAAVQQGRYGAAISDFFGGNAGLEETAVSYDRIASQSQRDFGRANPPNYTSHLIQLAKAGKRVSSYQELVNVLQPSK</sequence>
<keyword evidence="3" id="KW-1185">Reference proteome</keyword>
<keyword evidence="1" id="KW-0175">Coiled coil</keyword>
<organism evidence="2 3">
    <name type="scientific">Funiculus sociatus GB2-A5</name>
    <dbReference type="NCBI Taxonomy" id="2933946"/>
    <lineage>
        <taxon>Bacteria</taxon>
        <taxon>Bacillati</taxon>
        <taxon>Cyanobacteriota</taxon>
        <taxon>Cyanophyceae</taxon>
        <taxon>Coleofasciculales</taxon>
        <taxon>Coleofasciculaceae</taxon>
        <taxon>Funiculus</taxon>
    </lineage>
</organism>
<comment type="caution">
    <text evidence="2">The sequence shown here is derived from an EMBL/GenBank/DDBJ whole genome shotgun (WGS) entry which is preliminary data.</text>
</comment>
<dbReference type="Proteomes" id="UP001442494">
    <property type="component" value="Unassembled WGS sequence"/>
</dbReference>
<dbReference type="RefSeq" id="WP_190423124.1">
    <property type="nucleotide sequence ID" value="NZ_JAMPKK010000073.1"/>
</dbReference>
<feature type="coiled-coil region" evidence="1">
    <location>
        <begin position="51"/>
        <end position="78"/>
    </location>
</feature>
<reference evidence="2 3" key="1">
    <citation type="submission" date="2022-04" db="EMBL/GenBank/DDBJ databases">
        <title>Positive selection, recombination, and allopatry shape intraspecific diversity of widespread and dominant cyanobacteria.</title>
        <authorList>
            <person name="Wei J."/>
            <person name="Shu W."/>
            <person name="Hu C."/>
        </authorList>
    </citation>
    <scope>NUCLEOTIDE SEQUENCE [LARGE SCALE GENOMIC DNA]</scope>
    <source>
        <strain evidence="2 3">GB2-A5</strain>
    </source>
</reference>
<evidence type="ECO:0000313" key="3">
    <source>
        <dbReference type="Proteomes" id="UP001442494"/>
    </source>
</evidence>
<accession>A0ABV0JVN3</accession>
<name>A0ABV0JVN3_9CYAN</name>
<proteinExistence type="predicted"/>
<evidence type="ECO:0000256" key="1">
    <source>
        <dbReference type="SAM" id="Coils"/>
    </source>
</evidence>
<evidence type="ECO:0000313" key="2">
    <source>
        <dbReference type="EMBL" id="MEP0867508.1"/>
    </source>
</evidence>
<protein>
    <submittedName>
        <fullName evidence="2">Uncharacterized protein</fullName>
    </submittedName>
</protein>
<gene>
    <name evidence="2" type="ORF">NDI37_23945</name>
</gene>
<dbReference type="EMBL" id="JAMPKK010000073">
    <property type="protein sequence ID" value="MEP0867508.1"/>
    <property type="molecule type" value="Genomic_DNA"/>
</dbReference>